<accession>A0A1M6SMC2</accession>
<dbReference type="EMBL" id="FRAM01000002">
    <property type="protein sequence ID" value="SHK45901.1"/>
    <property type="molecule type" value="Genomic_DNA"/>
</dbReference>
<gene>
    <name evidence="1" type="ORF">SAMN05444371_2550</name>
</gene>
<reference evidence="2" key="1">
    <citation type="submission" date="2016-11" db="EMBL/GenBank/DDBJ databases">
        <authorList>
            <person name="Varghese N."/>
            <person name="Submissions S."/>
        </authorList>
    </citation>
    <scope>NUCLEOTIDE SEQUENCE [LARGE SCALE GENOMIC DNA]</scope>
    <source>
        <strain evidence="2">DSM 18016</strain>
    </source>
</reference>
<dbReference type="Proteomes" id="UP000184498">
    <property type="component" value="Unassembled WGS sequence"/>
</dbReference>
<keyword evidence="2" id="KW-1185">Reference proteome</keyword>
<proteinExistence type="predicted"/>
<dbReference type="STRING" id="216903.SAMN05444371_2550"/>
<evidence type="ECO:0000313" key="1">
    <source>
        <dbReference type="EMBL" id="SHK45901.1"/>
    </source>
</evidence>
<protein>
    <submittedName>
        <fullName evidence="1">Uncharacterized protein</fullName>
    </submittedName>
</protein>
<sequence>MNTKFFFLATAISGQFYFSQIKDSTSVKTMAYIAEKFPITRVLNIEYNQVLPYIFSSKLRGKELPEGKVKNFHRAKMSANINLITKQKWVVSTNLNYRYISAETEMNNPAGALFDSKEDYHYHSESLTFTYFSKLFRKMVIYSASASLDGSEQHFERLRGIATATMVLKANAKTKMSVGLFVAIDPSVKTPVIPTFTYEHKFKNGFIANVILPRSVYLRKSIAENGRISIGSELDVTSFYLYNIENKNNKYEFRQLDINSGLIYEQYLGSSFVATVKSGAKSMMRSRVFEKSESYDSYIFRAKPQTALYVGVGLSFNPFVREAAAR</sequence>
<dbReference type="AlphaFoldDB" id="A0A1M6SMC2"/>
<name>A0A1M6SMC2_9FLAO</name>
<organism evidence="1 2">
    <name type="scientific">Epilithonimonas mollis</name>
    <dbReference type="NCBI Taxonomy" id="216903"/>
    <lineage>
        <taxon>Bacteria</taxon>
        <taxon>Pseudomonadati</taxon>
        <taxon>Bacteroidota</taxon>
        <taxon>Flavobacteriia</taxon>
        <taxon>Flavobacteriales</taxon>
        <taxon>Weeksellaceae</taxon>
        <taxon>Chryseobacterium group</taxon>
        <taxon>Epilithonimonas</taxon>
    </lineage>
</organism>
<evidence type="ECO:0000313" key="2">
    <source>
        <dbReference type="Proteomes" id="UP000184498"/>
    </source>
</evidence>